<proteinExistence type="predicted"/>
<protein>
    <submittedName>
        <fullName evidence="1">Uncharacterized protein</fullName>
    </submittedName>
</protein>
<evidence type="ECO:0000313" key="2">
    <source>
        <dbReference type="Proteomes" id="UP001254832"/>
    </source>
</evidence>
<comment type="caution">
    <text evidence="1">The sequence shown here is derived from an EMBL/GenBank/DDBJ whole genome shotgun (WGS) entry which is preliminary data.</text>
</comment>
<dbReference type="AlphaFoldDB" id="A0AAP5H7P2"/>
<reference evidence="1" key="1">
    <citation type="submission" date="2023-07" db="EMBL/GenBank/DDBJ databases">
        <title>Sorghum-associated microbial communities from plants grown in Nebraska, USA.</title>
        <authorList>
            <person name="Schachtman D."/>
        </authorList>
    </citation>
    <scope>NUCLEOTIDE SEQUENCE</scope>
    <source>
        <strain evidence="1">BE80</strain>
    </source>
</reference>
<accession>A0AAP5H7P2</accession>
<dbReference type="RefSeq" id="WP_310144402.1">
    <property type="nucleotide sequence ID" value="NZ_JAVDTR010000016.1"/>
</dbReference>
<dbReference type="Proteomes" id="UP001254832">
    <property type="component" value="Unassembled WGS sequence"/>
</dbReference>
<dbReference type="EMBL" id="JAVDTR010000016">
    <property type="protein sequence ID" value="MDR6726283.1"/>
    <property type="molecule type" value="Genomic_DNA"/>
</dbReference>
<name>A0AAP5H7P2_PAEAM</name>
<sequence length="157" mass="17865">MKKSNLAFVILLALILGGSMWKSMNDNRTIVTTLDQLVLNQIASTPITSIEVTHYVLDQSSKITVTNQNQINTLLHEFKDKKVEEPNTVAPDMEDYFRIHIKSDTDSLMNVVIFPNDVIQVLSDMSHNNHNSRDEVTGTYHMVNKINTQLFVDLFNS</sequence>
<gene>
    <name evidence="1" type="ORF">J2W91_004794</name>
</gene>
<organism evidence="1 2">
    <name type="scientific">Paenibacillus amylolyticus</name>
    <dbReference type="NCBI Taxonomy" id="1451"/>
    <lineage>
        <taxon>Bacteria</taxon>
        <taxon>Bacillati</taxon>
        <taxon>Bacillota</taxon>
        <taxon>Bacilli</taxon>
        <taxon>Bacillales</taxon>
        <taxon>Paenibacillaceae</taxon>
        <taxon>Paenibacillus</taxon>
    </lineage>
</organism>
<evidence type="ECO:0000313" key="1">
    <source>
        <dbReference type="EMBL" id="MDR6726283.1"/>
    </source>
</evidence>